<dbReference type="AlphaFoldDB" id="A0A167EFN8"/>
<protein>
    <submittedName>
        <fullName evidence="1">Uncharacterized protein</fullName>
    </submittedName>
</protein>
<dbReference type="Proteomes" id="UP000076584">
    <property type="component" value="Unassembled WGS sequence"/>
</dbReference>
<evidence type="ECO:0000313" key="1">
    <source>
        <dbReference type="EMBL" id="KZL85075.1"/>
    </source>
</evidence>
<evidence type="ECO:0000313" key="2">
    <source>
        <dbReference type="Proteomes" id="UP000076584"/>
    </source>
</evidence>
<reference evidence="1 2" key="1">
    <citation type="submission" date="2015-06" db="EMBL/GenBank/DDBJ databases">
        <title>Survival trade-offs in plant roots during colonization by closely related pathogenic and mutualistic fungi.</title>
        <authorList>
            <person name="Hacquard S."/>
            <person name="Kracher B."/>
            <person name="Hiruma K."/>
            <person name="Weinman A."/>
            <person name="Muench P."/>
            <person name="Garrido Oter R."/>
            <person name="Ver Loren van Themaat E."/>
            <person name="Dallerey J.-F."/>
            <person name="Damm U."/>
            <person name="Henrissat B."/>
            <person name="Lespinet O."/>
            <person name="Thon M."/>
            <person name="Kemen E."/>
            <person name="McHardy A.C."/>
            <person name="Schulze-Lefert P."/>
            <person name="O'Connell R.J."/>
        </authorList>
    </citation>
    <scope>NUCLEOTIDE SEQUENCE [LARGE SCALE GENOMIC DNA]</scope>
    <source>
        <strain evidence="1 2">MAFF 238704</strain>
    </source>
</reference>
<comment type="caution">
    <text evidence="1">The sequence shown here is derived from an EMBL/GenBank/DDBJ whole genome shotgun (WGS) entry which is preliminary data.</text>
</comment>
<gene>
    <name evidence="1" type="ORF">CI238_13048</name>
</gene>
<dbReference type="EMBL" id="LFIW01000733">
    <property type="protein sequence ID" value="KZL85075.1"/>
    <property type="molecule type" value="Genomic_DNA"/>
</dbReference>
<accession>A0A167EFN8</accession>
<organism evidence="1 2">
    <name type="scientific">Colletotrichum incanum</name>
    <name type="common">Soybean anthracnose fungus</name>
    <dbReference type="NCBI Taxonomy" id="1573173"/>
    <lineage>
        <taxon>Eukaryota</taxon>
        <taxon>Fungi</taxon>
        <taxon>Dikarya</taxon>
        <taxon>Ascomycota</taxon>
        <taxon>Pezizomycotina</taxon>
        <taxon>Sordariomycetes</taxon>
        <taxon>Hypocreomycetidae</taxon>
        <taxon>Glomerellales</taxon>
        <taxon>Glomerellaceae</taxon>
        <taxon>Colletotrichum</taxon>
        <taxon>Colletotrichum spaethianum species complex</taxon>
    </lineage>
</organism>
<keyword evidence="2" id="KW-1185">Reference proteome</keyword>
<proteinExistence type="predicted"/>
<name>A0A167EFN8_COLIC</name>
<sequence length="422" mass="48412">MESLNFDWPDSNFAIHYGTPEYLTSDSTRVSPAAEHATLVAEQADDQSNDERALPLLRLSDWERTTQYDKNNPICIHYDFRWKVSQRENIRARQVCSDTDPDLVLAPSDFWNVDFEPRLEALLKDKNKFPGDKYTCEETIIDISVERSRQRGLKKRFEGLEIDWDTVNDHMEGLGPLFSKGRKLTFSLELIYKEASGDSTTTKGKRKKPNATEAQKLQRAADAGLWTRVYEHHRCRGRHCKQGPHCWPDERGNHHKLLSRHLEEIVRHIKGNMREGESEEEVDVGIEIPSTILRDVLDDSRKRKAEGSIDCRSCKAHASAHGRHRNAAEATLTEDLGPVEGDRSDILEEYCKWTLQQVKSDRWRGALQTANQFALDQFLELNSILQHPKVAADLMVKGGVKPGIALQFVSNIKKFQQEAKRR</sequence>